<gene>
    <name evidence="1" type="ORF">GCM10023338_01750</name>
</gene>
<accession>A0ABP9MC84</accession>
<reference evidence="2" key="1">
    <citation type="journal article" date="2019" name="Int. J. Syst. Evol. Microbiol.">
        <title>The Global Catalogue of Microorganisms (GCM) 10K type strain sequencing project: providing services to taxonomists for standard genome sequencing and annotation.</title>
        <authorList>
            <consortium name="The Broad Institute Genomics Platform"/>
            <consortium name="The Broad Institute Genome Sequencing Center for Infectious Disease"/>
            <person name="Wu L."/>
            <person name="Ma J."/>
        </authorList>
    </citation>
    <scope>NUCLEOTIDE SEQUENCE [LARGE SCALE GENOMIC DNA]</scope>
    <source>
        <strain evidence="2">JCM 18424</strain>
    </source>
</reference>
<sequence length="81" mass="9401">MKLDQLIQQLDEEPDDVIEFLSAITDENIQALKNNKQYKELEKIRLLASDVWMMLQVTASGGHLIDVHHLQKLIEIPKFES</sequence>
<keyword evidence="2" id="KW-1185">Reference proteome</keyword>
<evidence type="ECO:0000313" key="2">
    <source>
        <dbReference type="Proteomes" id="UP001500631"/>
    </source>
</evidence>
<organism evidence="1 2">
    <name type="scientific">Wohlfahrtiimonas larvae</name>
    <dbReference type="NCBI Taxonomy" id="1157986"/>
    <lineage>
        <taxon>Bacteria</taxon>
        <taxon>Pseudomonadati</taxon>
        <taxon>Pseudomonadota</taxon>
        <taxon>Gammaproteobacteria</taxon>
        <taxon>Cardiobacteriales</taxon>
        <taxon>Ignatzschineriaceae</taxon>
        <taxon>Wohlfahrtiimonas</taxon>
    </lineage>
</organism>
<comment type="caution">
    <text evidence="1">The sequence shown here is derived from an EMBL/GenBank/DDBJ whole genome shotgun (WGS) entry which is preliminary data.</text>
</comment>
<dbReference type="RefSeq" id="WP_077925931.1">
    <property type="nucleotide sequence ID" value="NZ_BAABKE010000001.1"/>
</dbReference>
<protein>
    <submittedName>
        <fullName evidence="1">Uncharacterized protein</fullName>
    </submittedName>
</protein>
<evidence type="ECO:0000313" key="1">
    <source>
        <dbReference type="EMBL" id="GAA5094037.1"/>
    </source>
</evidence>
<name>A0ABP9MC84_9GAMM</name>
<dbReference type="Proteomes" id="UP001500631">
    <property type="component" value="Unassembled WGS sequence"/>
</dbReference>
<dbReference type="EMBL" id="BAABKE010000001">
    <property type="protein sequence ID" value="GAA5094037.1"/>
    <property type="molecule type" value="Genomic_DNA"/>
</dbReference>
<proteinExistence type="predicted"/>